<dbReference type="EMBL" id="FN424190">
    <property type="protein sequence ID" value="CAZ66810.1"/>
    <property type="molecule type" value="Genomic_DNA"/>
</dbReference>
<keyword evidence="1" id="KW-0175">Coiled coil</keyword>
<evidence type="ECO:0000256" key="2">
    <source>
        <dbReference type="SAM" id="Phobius"/>
    </source>
</evidence>
<feature type="coiled-coil region" evidence="1">
    <location>
        <begin position="6"/>
        <end position="40"/>
    </location>
</feature>
<keyword evidence="2" id="KW-1133">Transmembrane helix</keyword>
<keyword evidence="2" id="KW-0472">Membrane</keyword>
<reference evidence="3" key="1">
    <citation type="journal article" date="2011" name="BMC Genomics">
        <title>The mitochondrial genome sequence of the ciliate Paramecium caudatum reveals a shift in nucleotide composition and codon usage within the genus Paramecium.</title>
        <authorList>
            <person name="Barth D."/>
            <person name="Berendonk T.U."/>
        </authorList>
    </citation>
    <scope>NUCLEOTIDE SEQUENCE</scope>
    <source>
        <strain evidence="3">GB-E</strain>
    </source>
</reference>
<feature type="transmembrane region" description="Helical" evidence="2">
    <location>
        <begin position="293"/>
        <end position="312"/>
    </location>
</feature>
<keyword evidence="3" id="KW-0496">Mitochondrion</keyword>
<dbReference type="GeneID" id="9384769"/>
<gene>
    <name evidence="3" type="primary">ymf76</name>
</gene>
<evidence type="ECO:0000256" key="1">
    <source>
        <dbReference type="SAM" id="Coils"/>
    </source>
</evidence>
<evidence type="ECO:0000313" key="3">
    <source>
        <dbReference type="EMBL" id="CAZ66810.1"/>
    </source>
</evidence>
<protein>
    <submittedName>
        <fullName evidence="3">Ymf76</fullName>
    </submittedName>
</protein>
<organism evidence="3">
    <name type="scientific">Paramecium caudatum</name>
    <dbReference type="NCBI Taxonomy" id="5885"/>
    <lineage>
        <taxon>Eukaryota</taxon>
        <taxon>Sar</taxon>
        <taxon>Alveolata</taxon>
        <taxon>Ciliophora</taxon>
        <taxon>Intramacronucleata</taxon>
        <taxon>Oligohymenophorea</taxon>
        <taxon>Peniculida</taxon>
        <taxon>Parameciidae</taxon>
        <taxon>Paramecium</taxon>
    </lineage>
</organism>
<sequence length="399" mass="48518">MDNSALDRFIDMQEGFDAEIEELEKEKALVLKKKRKIESNLNSNSEGFSVDNFFFEIQRMNSCDFNFFFVKKFISFNFTFLLFYKNIFYNYILKSNEIKNLNLFFFFNNSNVFENYLIFLKKKNFFFFNDIGLDIFSLIKGYRGKNSFFFDSKKRASKLFFNSFDKNSKKKLNFYNYFFKKKNILKKKNNNKKIKSKFVNCKKFFKSKKLEILRFLKEFYFKKRVNKRYVSIFLKKLKKKSTLAISYSLSTNFLNVLSVFFFLNLNYIKFLLKKKYFYINFKPIRVKKNSIKFGSFFSCLFFSQIFDFFFFFKTKIDNYLEILSRKIKRPRFSKLRLLKGVRNKNLNLIHYLNNFNFINSKLIEADYLTLSFFFFGNGSTKLVSNFGFNIFLHRLLLFK</sequence>
<dbReference type="RefSeq" id="YP_003734431.1">
    <property type="nucleotide sequence ID" value="NC_014262.1"/>
</dbReference>
<dbReference type="AlphaFoldDB" id="D8L7S3"/>
<name>D8L7S3_PARCA</name>
<feature type="transmembrane region" description="Helical" evidence="2">
    <location>
        <begin position="253"/>
        <end position="272"/>
    </location>
</feature>
<proteinExistence type="predicted"/>
<geneLocation type="mitochondrion" evidence="3"/>
<keyword evidence="2" id="KW-0812">Transmembrane</keyword>
<accession>D8L7S3</accession>